<dbReference type="EMBL" id="CP040973">
    <property type="protein sequence ID" value="QDC61104.1"/>
    <property type="molecule type" value="Genomic_DNA"/>
</dbReference>
<reference evidence="3 4" key="1">
    <citation type="journal article" date="2019" name="ISME J.">
        <title>Evolution in action: habitat transition from sediment to the pelagial leads to genome streamlining in Methylophilaceae.</title>
        <authorList>
            <person name="Salcher M."/>
            <person name="Schaefle D."/>
            <person name="Kaspar M."/>
            <person name="Neuenschwander S.M."/>
            <person name="Ghai R."/>
        </authorList>
    </citation>
    <scope>NUCLEOTIDE SEQUENCE [LARGE SCALE GENOMIC DNA]</scope>
    <source>
        <strain evidence="1 4">MMS-RVI-51</strain>
        <strain evidence="2 3">MMS-VI-25</strain>
    </source>
</reference>
<evidence type="ECO:0000313" key="2">
    <source>
        <dbReference type="EMBL" id="QDC61104.1"/>
    </source>
</evidence>
<dbReference type="KEGG" id="muv:FIT94_02735"/>
<organism evidence="1 4">
    <name type="scientific">Candidatus Methylopumilus universalis</name>
    <dbReference type="NCBI Taxonomy" id="2588536"/>
    <lineage>
        <taxon>Bacteria</taxon>
        <taxon>Pseudomonadati</taxon>
        <taxon>Pseudomonadota</taxon>
        <taxon>Betaproteobacteria</taxon>
        <taxon>Nitrosomonadales</taxon>
        <taxon>Methylophilaceae</taxon>
        <taxon>Candidatus Methylopumilus</taxon>
    </lineage>
</organism>
<dbReference type="RefSeq" id="WP_028817860.1">
    <property type="nucleotide sequence ID" value="NZ_CP040949.1"/>
</dbReference>
<evidence type="ECO:0000313" key="1">
    <source>
        <dbReference type="EMBL" id="QDC40994.1"/>
    </source>
</evidence>
<accession>A0AAX1EZS0</accession>
<dbReference type="GeneID" id="66284790"/>
<protein>
    <submittedName>
        <fullName evidence="1">Uncharacterized protein</fullName>
    </submittedName>
</protein>
<keyword evidence="3" id="KW-1185">Reference proteome</keyword>
<dbReference type="EMBL" id="CP040953">
    <property type="protein sequence ID" value="QDC40994.1"/>
    <property type="molecule type" value="Genomic_DNA"/>
</dbReference>
<gene>
    <name evidence="2" type="ORF">FIT74_02795</name>
    <name evidence="1" type="ORF">FIT94_02735</name>
</gene>
<evidence type="ECO:0000313" key="3">
    <source>
        <dbReference type="Proteomes" id="UP000312702"/>
    </source>
</evidence>
<dbReference type="Proteomes" id="UP000312702">
    <property type="component" value="Chromosome"/>
</dbReference>
<proteinExistence type="predicted"/>
<dbReference type="Proteomes" id="UP000314901">
    <property type="component" value="Chromosome"/>
</dbReference>
<sequence length="184" mass="20753">MALITKNIFSTKKLTWLFVALLITSLGIFIKQFIELKNIQVFNQNISEGKSPRMFINSFEARYATAYWLTTKERYKEAGILFSNLLPVATQSQKADIHYNVGNIFFKRALAINGTDMTVKNETEYLFRQAKAAYMLSIKIDNHAWDVKHNLDRVLMILPANPTPGIGDSDSPGLILGNIPVGLP</sequence>
<dbReference type="AlphaFoldDB" id="A0AAX1EZS0"/>
<name>A0AAX1EZS0_9PROT</name>
<evidence type="ECO:0000313" key="4">
    <source>
        <dbReference type="Proteomes" id="UP000314901"/>
    </source>
</evidence>